<reference evidence="1 3" key="2">
    <citation type="submission" date="2018-11" db="EMBL/GenBank/DDBJ databases">
        <authorList>
            <consortium name="Pathogen Informatics"/>
        </authorList>
    </citation>
    <scope>NUCLEOTIDE SEQUENCE [LARGE SCALE GENOMIC DNA]</scope>
</reference>
<name>A0A0N4UK11_DRAME</name>
<reference evidence="4" key="1">
    <citation type="submission" date="2017-02" db="UniProtKB">
        <authorList>
            <consortium name="WormBaseParasite"/>
        </authorList>
    </citation>
    <scope>IDENTIFICATION</scope>
</reference>
<gene>
    <name evidence="1" type="ORF">DME_LOCUS2155</name>
</gene>
<dbReference type="Proteomes" id="UP000038040">
    <property type="component" value="Unplaced"/>
</dbReference>
<evidence type="ECO:0000313" key="2">
    <source>
        <dbReference type="Proteomes" id="UP000038040"/>
    </source>
</evidence>
<protein>
    <submittedName>
        <fullName evidence="4">AGC-kinase C-terminal domain-containing protein</fullName>
    </submittedName>
</protein>
<sequence>MGTVLEARDPTDFIPKDIQLHKFTKMIGMINIPSDVVSEFYAEPERSSDRAVFRKFSANKCTVQPISTSNDNLVSQCQRQQSKSTDSLWHDTLQQSVLLKMAKETIKKSVSCDSLNSVTNPLDDHCELSNERCPQAANCGWCPVLVLISISNTYAKPGQAF</sequence>
<organism evidence="2 4">
    <name type="scientific">Dracunculus medinensis</name>
    <name type="common">Guinea worm</name>
    <dbReference type="NCBI Taxonomy" id="318479"/>
    <lineage>
        <taxon>Eukaryota</taxon>
        <taxon>Metazoa</taxon>
        <taxon>Ecdysozoa</taxon>
        <taxon>Nematoda</taxon>
        <taxon>Chromadorea</taxon>
        <taxon>Rhabditida</taxon>
        <taxon>Spirurina</taxon>
        <taxon>Dracunculoidea</taxon>
        <taxon>Dracunculidae</taxon>
        <taxon>Dracunculus</taxon>
    </lineage>
</organism>
<keyword evidence="3" id="KW-1185">Reference proteome</keyword>
<dbReference type="AlphaFoldDB" id="A0A0N4UK11"/>
<dbReference type="EMBL" id="UYYG01000048">
    <property type="protein sequence ID" value="VDN52182.1"/>
    <property type="molecule type" value="Genomic_DNA"/>
</dbReference>
<accession>A0A0N4UK11</accession>
<proteinExistence type="predicted"/>
<dbReference type="Proteomes" id="UP000274756">
    <property type="component" value="Unassembled WGS sequence"/>
</dbReference>
<evidence type="ECO:0000313" key="1">
    <source>
        <dbReference type="EMBL" id="VDN52182.1"/>
    </source>
</evidence>
<dbReference type="OrthoDB" id="5805034at2759"/>
<dbReference type="WBParaSite" id="DME_0000803001-mRNA-1">
    <property type="protein sequence ID" value="DME_0000803001-mRNA-1"/>
    <property type="gene ID" value="DME_0000803001"/>
</dbReference>
<evidence type="ECO:0000313" key="3">
    <source>
        <dbReference type="Proteomes" id="UP000274756"/>
    </source>
</evidence>
<evidence type="ECO:0000313" key="4">
    <source>
        <dbReference type="WBParaSite" id="DME_0000803001-mRNA-1"/>
    </source>
</evidence>